<keyword evidence="12" id="KW-1185">Reference proteome</keyword>
<proteinExistence type="inferred from homology"/>
<evidence type="ECO:0008006" key="13">
    <source>
        <dbReference type="Google" id="ProtNLM"/>
    </source>
</evidence>
<evidence type="ECO:0000256" key="2">
    <source>
        <dbReference type="ARBA" id="ARBA00007727"/>
    </source>
</evidence>
<evidence type="ECO:0000313" key="12">
    <source>
        <dbReference type="Proteomes" id="UP001318860"/>
    </source>
</evidence>
<evidence type="ECO:0000256" key="6">
    <source>
        <dbReference type="ARBA" id="ARBA00023136"/>
    </source>
</evidence>
<evidence type="ECO:0000259" key="9">
    <source>
        <dbReference type="Pfam" id="PF14416"/>
    </source>
</evidence>
<feature type="domain" description="Trichome birefringence-like C-terminal" evidence="8">
    <location>
        <begin position="182"/>
        <end position="345"/>
    </location>
</feature>
<evidence type="ECO:0000313" key="11">
    <source>
        <dbReference type="EMBL" id="KAK6156741.1"/>
    </source>
</evidence>
<evidence type="ECO:0000256" key="5">
    <source>
        <dbReference type="ARBA" id="ARBA00022989"/>
    </source>
</evidence>
<dbReference type="Proteomes" id="UP001318860">
    <property type="component" value="Unassembled WGS sequence"/>
</dbReference>
<protein>
    <recommendedName>
        <fullName evidence="13">Trichome birefringence-like N-terminal domain-containing protein</fullName>
    </recommendedName>
</protein>
<keyword evidence="6 7" id="KW-0472">Membrane</keyword>
<name>A0ABR0XC83_REHGL</name>
<feature type="domain" description="Trichome birefringence-like N-terminal" evidence="9">
    <location>
        <begin position="51"/>
        <end position="104"/>
    </location>
</feature>
<accession>A0ABR0XC83</accession>
<dbReference type="InterPro" id="IPR029962">
    <property type="entry name" value="TBL"/>
</dbReference>
<keyword evidence="3 7" id="KW-0812">Transmembrane</keyword>
<dbReference type="InterPro" id="IPR026057">
    <property type="entry name" value="TBL_C"/>
</dbReference>
<dbReference type="InterPro" id="IPR025846">
    <property type="entry name" value="TBL_N"/>
</dbReference>
<dbReference type="InterPro" id="IPR054290">
    <property type="entry name" value="DUF7026"/>
</dbReference>
<reference evidence="11 12" key="1">
    <citation type="journal article" date="2021" name="Comput. Struct. Biotechnol. J.">
        <title>De novo genome assembly of the potent medicinal plant Rehmannia glutinosa using nanopore technology.</title>
        <authorList>
            <person name="Ma L."/>
            <person name="Dong C."/>
            <person name="Song C."/>
            <person name="Wang X."/>
            <person name="Zheng X."/>
            <person name="Niu Y."/>
            <person name="Chen S."/>
            <person name="Feng W."/>
        </authorList>
    </citation>
    <scope>NUCLEOTIDE SEQUENCE [LARGE SCALE GENOMIC DNA]</scope>
    <source>
        <strain evidence="11">DH-2019</strain>
    </source>
</reference>
<dbReference type="PANTHER" id="PTHR32285">
    <property type="entry name" value="PROTEIN TRICHOME BIREFRINGENCE-LIKE 9-RELATED"/>
    <property type="match status" value="1"/>
</dbReference>
<dbReference type="Pfam" id="PF14416">
    <property type="entry name" value="PMR5N"/>
    <property type="match status" value="1"/>
</dbReference>
<evidence type="ECO:0000256" key="4">
    <source>
        <dbReference type="ARBA" id="ARBA00022968"/>
    </source>
</evidence>
<evidence type="ECO:0000256" key="1">
    <source>
        <dbReference type="ARBA" id="ARBA00004167"/>
    </source>
</evidence>
<comment type="subcellular location">
    <subcellularLocation>
        <location evidence="1">Membrane</location>
        <topology evidence="1">Single-pass membrane protein</topology>
    </subcellularLocation>
</comment>
<gene>
    <name evidence="11" type="ORF">DH2020_010989</name>
</gene>
<feature type="domain" description="DUF7026" evidence="10">
    <location>
        <begin position="368"/>
        <end position="417"/>
    </location>
</feature>
<dbReference type="PANTHER" id="PTHR32285:SF23">
    <property type="entry name" value="PROTEIN TRICHOME BIREFRINGENCE-LIKE 12"/>
    <property type="match status" value="1"/>
</dbReference>
<sequence>MASKPSPKLIAWLIIPSCLLIFFYSTLLPLYTTTRTPGSPTSKIPLLPSAPCDLFKGHWDFDPNRKPMYDSTCPFHRNAWNCIKNQRENMGRINSWKWVPERCDLNRVDPGGFLNLMRNRNIGFVGDSLNENFLVSFLCVLRVGDGGAKKWKRKGAWRGAYFPKFNVTVAYHRAVLLAKYEWGYDKFPKETPLVFYKGGQPIHPSLEMMDGFKVVVENMLAHIEKVFPQKVLKFWRLQSPRHFHGGDWNQNGSCLFDEPLEEFQLDLWFDPSNNGVNKEARKWNHLIEETLKGTSIRTLDLTHLSEFRADAHPAIWLGKKDAVSVWGQDCMHWCLPGVPDTWETLTDEMLAIELSLEIKKLNFNIVQREEALEKSRELLFTEMCNFAGLKSEDLKKKWRRLNEEERWCLAKGFVAEWSAHFHPLSARSVKEMVEEYLGQSNDFSDPVSSKMFPDLRKLLGFNRNSEE</sequence>
<dbReference type="Pfam" id="PF13839">
    <property type="entry name" value="PC-Esterase"/>
    <property type="match status" value="2"/>
</dbReference>
<feature type="domain" description="Trichome birefringence-like C-terminal" evidence="8">
    <location>
        <begin position="105"/>
        <end position="181"/>
    </location>
</feature>
<comment type="similarity">
    <text evidence="2">Belongs to the PC-esterase family. TBL subfamily.</text>
</comment>
<keyword evidence="5 7" id="KW-1133">Transmembrane helix</keyword>
<dbReference type="EMBL" id="JABTTQ020000005">
    <property type="protein sequence ID" value="KAK6156741.1"/>
    <property type="molecule type" value="Genomic_DNA"/>
</dbReference>
<evidence type="ECO:0000259" key="8">
    <source>
        <dbReference type="Pfam" id="PF13839"/>
    </source>
</evidence>
<keyword evidence="4" id="KW-0735">Signal-anchor</keyword>
<comment type="caution">
    <text evidence="11">The sequence shown here is derived from an EMBL/GenBank/DDBJ whole genome shotgun (WGS) entry which is preliminary data.</text>
</comment>
<feature type="transmembrane region" description="Helical" evidence="7">
    <location>
        <begin position="9"/>
        <end position="31"/>
    </location>
</feature>
<organism evidence="11 12">
    <name type="scientific">Rehmannia glutinosa</name>
    <name type="common">Chinese foxglove</name>
    <dbReference type="NCBI Taxonomy" id="99300"/>
    <lineage>
        <taxon>Eukaryota</taxon>
        <taxon>Viridiplantae</taxon>
        <taxon>Streptophyta</taxon>
        <taxon>Embryophyta</taxon>
        <taxon>Tracheophyta</taxon>
        <taxon>Spermatophyta</taxon>
        <taxon>Magnoliopsida</taxon>
        <taxon>eudicotyledons</taxon>
        <taxon>Gunneridae</taxon>
        <taxon>Pentapetalae</taxon>
        <taxon>asterids</taxon>
        <taxon>lamiids</taxon>
        <taxon>Lamiales</taxon>
        <taxon>Orobanchaceae</taxon>
        <taxon>Rehmannieae</taxon>
        <taxon>Rehmannia</taxon>
    </lineage>
</organism>
<evidence type="ECO:0000256" key="3">
    <source>
        <dbReference type="ARBA" id="ARBA00022692"/>
    </source>
</evidence>
<evidence type="ECO:0000256" key="7">
    <source>
        <dbReference type="SAM" id="Phobius"/>
    </source>
</evidence>
<dbReference type="Pfam" id="PF22950">
    <property type="entry name" value="DUF7026"/>
    <property type="match status" value="1"/>
</dbReference>
<evidence type="ECO:0000259" key="10">
    <source>
        <dbReference type="Pfam" id="PF22950"/>
    </source>
</evidence>